<dbReference type="Pfam" id="PF02566">
    <property type="entry name" value="OsmC"/>
    <property type="match status" value="1"/>
</dbReference>
<dbReference type="Gene3D" id="3.30.300.20">
    <property type="match status" value="1"/>
</dbReference>
<reference evidence="1" key="1">
    <citation type="submission" date="2016-10" db="EMBL/GenBank/DDBJ databases">
        <title>Sequence of Gallionella enrichment culture.</title>
        <authorList>
            <person name="Poehlein A."/>
            <person name="Muehling M."/>
            <person name="Daniel R."/>
        </authorList>
    </citation>
    <scope>NUCLEOTIDE SEQUENCE</scope>
</reference>
<name>A0A1J5RR94_9ZZZZ</name>
<dbReference type="InterPro" id="IPR003718">
    <property type="entry name" value="OsmC/Ohr_fam"/>
</dbReference>
<dbReference type="PANTHER" id="PTHR42830:SF2">
    <property type="entry name" value="OSMC_OHR FAMILY PROTEIN"/>
    <property type="match status" value="1"/>
</dbReference>
<dbReference type="PANTHER" id="PTHR42830">
    <property type="entry name" value="OSMOTICALLY INDUCIBLE FAMILY PROTEIN"/>
    <property type="match status" value="1"/>
</dbReference>
<dbReference type="InterPro" id="IPR052707">
    <property type="entry name" value="OsmC_Ohr_Peroxiredoxin"/>
</dbReference>
<comment type="caution">
    <text evidence="1">The sequence shown here is derived from an EMBL/GenBank/DDBJ whole genome shotgun (WGS) entry which is preliminary data.</text>
</comment>
<dbReference type="EMBL" id="MLJW01000243">
    <property type="protein sequence ID" value="OIQ92011.1"/>
    <property type="molecule type" value="Genomic_DNA"/>
</dbReference>
<dbReference type="InterPro" id="IPR015946">
    <property type="entry name" value="KH_dom-like_a/b"/>
</dbReference>
<dbReference type="SUPFAM" id="SSF82784">
    <property type="entry name" value="OsmC-like"/>
    <property type="match status" value="1"/>
</dbReference>
<protein>
    <submittedName>
        <fullName evidence="1">OsmC-like protein</fullName>
    </submittedName>
</protein>
<dbReference type="InterPro" id="IPR036102">
    <property type="entry name" value="OsmC/Ohrsf"/>
</dbReference>
<evidence type="ECO:0000313" key="1">
    <source>
        <dbReference type="EMBL" id="OIQ92011.1"/>
    </source>
</evidence>
<dbReference type="AlphaFoldDB" id="A0A1J5RR94"/>
<proteinExistence type="predicted"/>
<sequence>MGILHTYTVDVTWTGAGATGTTSYRAYSRDHEIRLDGKPSLLGSADPAFRGDPHRHSPEDLFVAALSQCHMLWFLHLASEAGVVVVAYSDAATATMRVEAHGAGQFTAVVLHPVVTVSGVGTAADGTSDGHLMALHRRAHEYCFISRSVSVPVRIDPSPVRVTTATLT</sequence>
<accession>A0A1J5RR94</accession>
<organism evidence="1">
    <name type="scientific">mine drainage metagenome</name>
    <dbReference type="NCBI Taxonomy" id="410659"/>
    <lineage>
        <taxon>unclassified sequences</taxon>
        <taxon>metagenomes</taxon>
        <taxon>ecological metagenomes</taxon>
    </lineage>
</organism>
<gene>
    <name evidence="1" type="ORF">GALL_260760</name>
</gene>